<evidence type="ECO:0000256" key="2">
    <source>
        <dbReference type="ARBA" id="ARBA00022801"/>
    </source>
</evidence>
<evidence type="ECO:0000313" key="4">
    <source>
        <dbReference type="EMBL" id="NXU50326.1"/>
    </source>
</evidence>
<dbReference type="InterPro" id="IPR001110">
    <property type="entry name" value="UPF0012_CS"/>
</dbReference>
<protein>
    <submittedName>
        <fullName evidence="4">NIT1 amidase</fullName>
    </submittedName>
</protein>
<dbReference type="CDD" id="cd07572">
    <property type="entry name" value="nit"/>
    <property type="match status" value="1"/>
</dbReference>
<dbReference type="OrthoDB" id="680339at2759"/>
<proteinExistence type="inferred from homology"/>
<dbReference type="Pfam" id="PF00795">
    <property type="entry name" value="CN_hydrolase"/>
    <property type="match status" value="1"/>
</dbReference>
<dbReference type="InterPro" id="IPR036526">
    <property type="entry name" value="C-N_Hydrolase_sf"/>
</dbReference>
<dbReference type="Gene3D" id="3.60.110.10">
    <property type="entry name" value="Carbon-nitrogen hydrolase"/>
    <property type="match status" value="1"/>
</dbReference>
<dbReference type="SUPFAM" id="SSF56317">
    <property type="entry name" value="Carbon-nitrogen hydrolase"/>
    <property type="match status" value="1"/>
</dbReference>
<gene>
    <name evidence="4" type="primary">Nit1</name>
    <name evidence="4" type="ORF">TURVEL_R01180</name>
</gene>
<keyword evidence="5" id="KW-1185">Reference proteome</keyword>
<dbReference type="PANTHER" id="PTHR23088">
    <property type="entry name" value="NITRILASE-RELATED"/>
    <property type="match status" value="1"/>
</dbReference>
<organism evidence="4 5">
    <name type="scientific">Turnix velox</name>
    <name type="common">Little buttonquail</name>
    <dbReference type="NCBI Taxonomy" id="2529409"/>
    <lineage>
        <taxon>Eukaryota</taxon>
        <taxon>Metazoa</taxon>
        <taxon>Chordata</taxon>
        <taxon>Craniata</taxon>
        <taxon>Vertebrata</taxon>
        <taxon>Euteleostomi</taxon>
        <taxon>Archelosauria</taxon>
        <taxon>Archosauria</taxon>
        <taxon>Dinosauria</taxon>
        <taxon>Saurischia</taxon>
        <taxon>Theropoda</taxon>
        <taxon>Coelurosauria</taxon>
        <taxon>Aves</taxon>
        <taxon>Neognathae</taxon>
        <taxon>Neoaves</taxon>
        <taxon>Charadriiformes</taxon>
        <taxon>Turnicidae</taxon>
        <taxon>Turnix</taxon>
    </lineage>
</organism>
<keyword evidence="2" id="KW-0378">Hydrolase</keyword>
<dbReference type="Proteomes" id="UP000582182">
    <property type="component" value="Unassembled WGS sequence"/>
</dbReference>
<comment type="similarity">
    <text evidence="1">Belongs to the carbon-nitrogen hydrolase superfamily. NIT1/NIT2 family.</text>
</comment>
<feature type="non-terminal residue" evidence="4">
    <location>
        <position position="1"/>
    </location>
</feature>
<dbReference type="PROSITE" id="PS50263">
    <property type="entry name" value="CN_HYDROLASE"/>
    <property type="match status" value="1"/>
</dbReference>
<feature type="non-terminal residue" evidence="4">
    <location>
        <position position="217"/>
    </location>
</feature>
<reference evidence="4 5" key="1">
    <citation type="submission" date="2019-09" db="EMBL/GenBank/DDBJ databases">
        <title>Bird 10,000 Genomes (B10K) Project - Family phase.</title>
        <authorList>
            <person name="Zhang G."/>
        </authorList>
    </citation>
    <scope>NUCLEOTIDE SEQUENCE [LARGE SCALE GENOMIC DNA]</scope>
    <source>
        <strain evidence="4">B10K-DU-029-46</strain>
    </source>
</reference>
<evidence type="ECO:0000313" key="5">
    <source>
        <dbReference type="Proteomes" id="UP000582182"/>
    </source>
</evidence>
<evidence type="ECO:0000259" key="3">
    <source>
        <dbReference type="PROSITE" id="PS50263"/>
    </source>
</evidence>
<evidence type="ECO:0000256" key="1">
    <source>
        <dbReference type="ARBA" id="ARBA00010613"/>
    </source>
</evidence>
<dbReference type="PROSITE" id="PS01227">
    <property type="entry name" value="UPF0012"/>
    <property type="match status" value="1"/>
</dbReference>
<dbReference type="GO" id="GO:0016811">
    <property type="term" value="F:hydrolase activity, acting on carbon-nitrogen (but not peptide) bonds, in linear amides"/>
    <property type="evidence" value="ECO:0007669"/>
    <property type="project" value="InterPro"/>
</dbReference>
<comment type="caution">
    <text evidence="4">The sequence shown here is derived from an EMBL/GenBank/DDBJ whole genome shotgun (WGS) entry which is preliminary data.</text>
</comment>
<name>A0A7L3L8J3_9CHAR</name>
<dbReference type="InterPro" id="IPR045254">
    <property type="entry name" value="Nit1/2_C-N_Hydrolase"/>
</dbReference>
<dbReference type="InterPro" id="IPR003010">
    <property type="entry name" value="C-N_Hydrolase"/>
</dbReference>
<accession>A0A7L3L8J3</accession>
<dbReference type="EMBL" id="VZTY01009178">
    <property type="protein sequence ID" value="NXU50326.1"/>
    <property type="molecule type" value="Genomic_DNA"/>
</dbReference>
<dbReference type="PANTHER" id="PTHR23088:SF27">
    <property type="entry name" value="DEAMINATED GLUTATHIONE AMIDASE"/>
    <property type="match status" value="1"/>
</dbReference>
<sequence>RECGVWLSLGGFHERGQDWATTQRIYNCHVLLDPSGSLVATYRKTHLCDVELEGRVTMKESGFTNPGTQLLPPISTPAGKLGLAICYDLRFPEVSLALRGAGAELLTYPSAFTVPTGSAHWEVLLRARAIESQCYVVAAAQSGKNHEGRVSYGHSLVVDPWGAVVAQCHEGPGLCYAEIDLPYLHQIRREMPVMGHRRHDLYGNITAPGLETSLCPQ</sequence>
<feature type="domain" description="CN hydrolase" evidence="3">
    <location>
        <begin position="1"/>
        <end position="181"/>
    </location>
</feature>
<dbReference type="AlphaFoldDB" id="A0A7L3L8J3"/>